<evidence type="ECO:0000313" key="2">
    <source>
        <dbReference type="Proteomes" id="UP000324767"/>
    </source>
</evidence>
<dbReference type="Proteomes" id="UP000324767">
    <property type="component" value="Unassembled WGS sequence"/>
</dbReference>
<protein>
    <submittedName>
        <fullName evidence="1">Uncharacterized protein</fullName>
    </submittedName>
</protein>
<dbReference type="AlphaFoldDB" id="A0A5M8Q414"/>
<sequence>MAAGWFGNTANVQLAPRQDHAKRGRDEDVLHTETIYGRLLDQAEVIPLSLLVSVMFSSSAPPIYIHLPSHKLGYSRSFQTTIWELVPSASILALLTFRSNPN</sequence>
<proteinExistence type="predicted"/>
<comment type="caution">
    <text evidence="1">The sequence shown here is derived from an EMBL/GenBank/DDBJ whole genome shotgun (WGS) entry which is preliminary data.</text>
</comment>
<reference evidence="1 2" key="1">
    <citation type="submission" date="2019-09" db="EMBL/GenBank/DDBJ databases">
        <title>The hologenome of the rock-dwelling lichen Lasallia pustulata.</title>
        <authorList>
            <person name="Greshake Tzovaras B."/>
            <person name="Segers F."/>
            <person name="Bicker A."/>
            <person name="Dal Grande F."/>
            <person name="Otte J."/>
            <person name="Hankeln T."/>
            <person name="Schmitt I."/>
            <person name="Ebersberger I."/>
        </authorList>
    </citation>
    <scope>NUCLEOTIDE SEQUENCE [LARGE SCALE GENOMIC DNA]</scope>
    <source>
        <strain evidence="1">A1-1</strain>
    </source>
</reference>
<organism evidence="1 2">
    <name type="scientific">Lasallia pustulata</name>
    <dbReference type="NCBI Taxonomy" id="136370"/>
    <lineage>
        <taxon>Eukaryota</taxon>
        <taxon>Fungi</taxon>
        <taxon>Dikarya</taxon>
        <taxon>Ascomycota</taxon>
        <taxon>Pezizomycotina</taxon>
        <taxon>Lecanoromycetes</taxon>
        <taxon>OSLEUM clade</taxon>
        <taxon>Umbilicariomycetidae</taxon>
        <taxon>Umbilicariales</taxon>
        <taxon>Umbilicariaceae</taxon>
        <taxon>Lasallia</taxon>
    </lineage>
</organism>
<accession>A0A5M8Q414</accession>
<name>A0A5M8Q414_9LECA</name>
<dbReference type="EMBL" id="VXIT01000001">
    <property type="protein sequence ID" value="KAA6415751.1"/>
    <property type="molecule type" value="Genomic_DNA"/>
</dbReference>
<gene>
    <name evidence="1" type="ORF">FRX48_00469</name>
</gene>
<evidence type="ECO:0000313" key="1">
    <source>
        <dbReference type="EMBL" id="KAA6415751.1"/>
    </source>
</evidence>